<dbReference type="GO" id="GO:0016616">
    <property type="term" value="F:oxidoreductase activity, acting on the CH-OH group of donors, NAD or NADP as acceptor"/>
    <property type="evidence" value="ECO:0007669"/>
    <property type="project" value="InterPro"/>
</dbReference>
<dbReference type="STRING" id="328396.RU93_GL000839"/>
<dbReference type="InterPro" id="IPR006139">
    <property type="entry name" value="D-isomer_2_OHA_DH_cat_dom"/>
</dbReference>
<dbReference type="Proteomes" id="UP000182149">
    <property type="component" value="Unassembled WGS sequence"/>
</dbReference>
<keyword evidence="8" id="KW-1185">Reference proteome</keyword>
<comment type="similarity">
    <text evidence="1 4">Belongs to the D-isomer specific 2-hydroxyacid dehydrogenase family.</text>
</comment>
<evidence type="ECO:0000256" key="4">
    <source>
        <dbReference type="RuleBase" id="RU003719"/>
    </source>
</evidence>
<comment type="caution">
    <text evidence="7">The sequence shown here is derived from an EMBL/GenBank/DDBJ whole genome shotgun (WGS) entry which is preliminary data.</text>
</comment>
<dbReference type="Gene3D" id="3.40.50.720">
    <property type="entry name" value="NAD(P)-binding Rossmann-like Domain"/>
    <property type="match status" value="2"/>
</dbReference>
<dbReference type="Pfam" id="PF00389">
    <property type="entry name" value="2-Hacid_dh"/>
    <property type="match status" value="1"/>
</dbReference>
<feature type="domain" description="D-isomer specific 2-hydroxyacid dehydrogenase catalytic" evidence="5">
    <location>
        <begin position="17"/>
        <end position="314"/>
    </location>
</feature>
<accession>A0A1L8QPC0</accession>
<proteinExistence type="inferred from homology"/>
<dbReference type="CDD" id="cd05299">
    <property type="entry name" value="CtBP_dh"/>
    <property type="match status" value="1"/>
</dbReference>
<evidence type="ECO:0000259" key="5">
    <source>
        <dbReference type="Pfam" id="PF00389"/>
    </source>
</evidence>
<dbReference type="RefSeq" id="WP_071875539.1">
    <property type="nucleotide sequence ID" value="NZ_JBHSHF010000004.1"/>
</dbReference>
<dbReference type="Pfam" id="PF02826">
    <property type="entry name" value="2-Hacid_dh_C"/>
    <property type="match status" value="1"/>
</dbReference>
<dbReference type="EMBL" id="JXKD01000017">
    <property type="protein sequence ID" value="OJG09353.1"/>
    <property type="molecule type" value="Genomic_DNA"/>
</dbReference>
<dbReference type="OrthoDB" id="9805416at2"/>
<sequence length="328" mass="37171">MLKVVRLFEDDTFQHEEKMIKELDLAIDLQVRPSVTEAEVIENAKDADVIITVYEPLTENVLKQLPNLKIVLFRSIGFNTIDLEYANQINLPVSHISRYCTDEVANYVIAAILMHNRRLHDFNQAVKQDHVWDYEMFPDMRRLSSLTVSLIGFGNIPRLIVERLKSFGPKVIAYDPFVTQEAMAAYGVEKVSLEEAFQKGDYISSHLPLNAKTEKLLDEKLFNLTTKAPIFINSSRGGVVSEDALYHALTNGQLSYAILDVLTSEDPDLKNEKLLTLSNTILTPHIAFYSQEAFIQGAEDNFKNLANFLNGKYKEAEIVNASAIEKKI</sequence>
<evidence type="ECO:0000256" key="1">
    <source>
        <dbReference type="ARBA" id="ARBA00005854"/>
    </source>
</evidence>
<reference evidence="7 8" key="1">
    <citation type="submission" date="2014-12" db="EMBL/GenBank/DDBJ databases">
        <title>Draft genome sequences of 29 type strains of Enterococci.</title>
        <authorList>
            <person name="Zhong Z."/>
            <person name="Sun Z."/>
            <person name="Liu W."/>
            <person name="Zhang W."/>
            <person name="Zhang H."/>
        </authorList>
    </citation>
    <scope>NUCLEOTIDE SEQUENCE [LARGE SCALE GENOMIC DNA]</scope>
    <source>
        <strain evidence="7 8">DSM 17690</strain>
    </source>
</reference>
<dbReference type="PANTHER" id="PTHR43761:SF1">
    <property type="entry name" value="D-ISOMER SPECIFIC 2-HYDROXYACID DEHYDROGENASE CATALYTIC DOMAIN-CONTAINING PROTEIN-RELATED"/>
    <property type="match status" value="1"/>
</dbReference>
<evidence type="ECO:0000313" key="8">
    <source>
        <dbReference type="Proteomes" id="UP000182149"/>
    </source>
</evidence>
<keyword evidence="2 4" id="KW-0560">Oxidoreductase</keyword>
<feature type="domain" description="D-isomer specific 2-hydroxyacid dehydrogenase NAD-binding" evidence="6">
    <location>
        <begin position="109"/>
        <end position="287"/>
    </location>
</feature>
<keyword evidence="3" id="KW-0520">NAD</keyword>
<dbReference type="SUPFAM" id="SSF51735">
    <property type="entry name" value="NAD(P)-binding Rossmann-fold domains"/>
    <property type="match status" value="1"/>
</dbReference>
<dbReference type="InterPro" id="IPR050418">
    <property type="entry name" value="D-iso_2-hydroxyacid_DH_PdxB"/>
</dbReference>
<dbReference type="GO" id="GO:0051287">
    <property type="term" value="F:NAD binding"/>
    <property type="evidence" value="ECO:0007669"/>
    <property type="project" value="InterPro"/>
</dbReference>
<evidence type="ECO:0000256" key="3">
    <source>
        <dbReference type="ARBA" id="ARBA00023027"/>
    </source>
</evidence>
<name>A0A1L8QPC0_9ENTE</name>
<protein>
    <recommendedName>
        <fullName evidence="9">C-terminal binding protein</fullName>
    </recommendedName>
</protein>
<dbReference type="InterPro" id="IPR036291">
    <property type="entry name" value="NAD(P)-bd_dom_sf"/>
</dbReference>
<gene>
    <name evidence="7" type="ORF">RU93_GL000839</name>
</gene>
<dbReference type="AlphaFoldDB" id="A0A1L8QPC0"/>
<evidence type="ECO:0000259" key="6">
    <source>
        <dbReference type="Pfam" id="PF02826"/>
    </source>
</evidence>
<evidence type="ECO:0000313" key="7">
    <source>
        <dbReference type="EMBL" id="OJG09353.1"/>
    </source>
</evidence>
<dbReference type="PANTHER" id="PTHR43761">
    <property type="entry name" value="D-ISOMER SPECIFIC 2-HYDROXYACID DEHYDROGENASE FAMILY PROTEIN (AFU_ORTHOLOGUE AFUA_1G13630)"/>
    <property type="match status" value="1"/>
</dbReference>
<dbReference type="SUPFAM" id="SSF52283">
    <property type="entry name" value="Formate/glycerate dehydrogenase catalytic domain-like"/>
    <property type="match status" value="1"/>
</dbReference>
<evidence type="ECO:0000256" key="2">
    <source>
        <dbReference type="ARBA" id="ARBA00023002"/>
    </source>
</evidence>
<dbReference type="GO" id="GO:0003714">
    <property type="term" value="F:transcription corepressor activity"/>
    <property type="evidence" value="ECO:0007669"/>
    <property type="project" value="InterPro"/>
</dbReference>
<organism evidence="7 8">
    <name type="scientific">Enterococcus aquimarinus</name>
    <dbReference type="NCBI Taxonomy" id="328396"/>
    <lineage>
        <taxon>Bacteria</taxon>
        <taxon>Bacillati</taxon>
        <taxon>Bacillota</taxon>
        <taxon>Bacilli</taxon>
        <taxon>Lactobacillales</taxon>
        <taxon>Enterococcaceae</taxon>
        <taxon>Enterococcus</taxon>
    </lineage>
</organism>
<dbReference type="InterPro" id="IPR043322">
    <property type="entry name" value="CtBP"/>
</dbReference>
<evidence type="ECO:0008006" key="9">
    <source>
        <dbReference type="Google" id="ProtNLM"/>
    </source>
</evidence>
<dbReference type="InterPro" id="IPR006140">
    <property type="entry name" value="D-isomer_DH_NAD-bd"/>
</dbReference>